<dbReference type="InterPro" id="IPR003812">
    <property type="entry name" value="Fido"/>
</dbReference>
<evidence type="ECO:0000313" key="3">
    <source>
        <dbReference type="EMBL" id="RDH91040.1"/>
    </source>
</evidence>
<dbReference type="InterPro" id="IPR040198">
    <property type="entry name" value="Fido_containing"/>
</dbReference>
<proteinExistence type="predicted"/>
<dbReference type="AlphaFoldDB" id="A0A370DXQ3"/>
<dbReference type="SUPFAM" id="SSF140931">
    <property type="entry name" value="Fic-like"/>
    <property type="match status" value="1"/>
</dbReference>
<dbReference type="InterPro" id="IPR036597">
    <property type="entry name" value="Fido-like_dom_sf"/>
</dbReference>
<feature type="domain" description="Fido" evidence="2">
    <location>
        <begin position="58"/>
        <end position="196"/>
    </location>
</feature>
<accession>A0A370DXQ3</accession>
<protein>
    <submittedName>
        <fullName evidence="3">Mobile mystery protein B</fullName>
    </submittedName>
</protein>
<dbReference type="PANTHER" id="PTHR13504">
    <property type="entry name" value="FIDO DOMAIN-CONTAINING PROTEIN DDB_G0283145"/>
    <property type="match status" value="1"/>
</dbReference>
<dbReference type="NCBIfam" id="TIGR02613">
    <property type="entry name" value="mob_myst_B"/>
    <property type="match status" value="1"/>
</dbReference>
<evidence type="ECO:0000259" key="2">
    <source>
        <dbReference type="PROSITE" id="PS51459"/>
    </source>
</evidence>
<dbReference type="Proteomes" id="UP000255508">
    <property type="component" value="Unassembled WGS sequence"/>
</dbReference>
<sequence length="196" mass="22795">MSEDPLIEQDDASTPLSPEELEGLIPSYITLRSELNEAEQANILEAEEWAFNRKRDVLSEKFLNNLHKRMFGHVWKWAGQYRRTGKNIGVDAYRIPLDLRQLLDDVRFWIENGTYPPDEIATRFHHKLVWIHLFPNGNGRHARTATDLLLTTLGQPRFTWGRENLVDANETRQLYVNALRAADGHDYEPLLAFVRS</sequence>
<reference evidence="3 4" key="1">
    <citation type="journal article" date="2018" name="ISME J.">
        <title>Endosymbiont genomes yield clues of tubeworm success.</title>
        <authorList>
            <person name="Li Y."/>
            <person name="Liles M.R."/>
            <person name="Halanych K.M."/>
        </authorList>
    </citation>
    <scope>NUCLEOTIDE SEQUENCE [LARGE SCALE GENOMIC DNA]</scope>
    <source>
        <strain evidence="3">A1422</strain>
    </source>
</reference>
<dbReference type="InterPro" id="IPR013436">
    <property type="entry name" value="Mobile_mystery_prot_B"/>
</dbReference>
<gene>
    <name evidence="3" type="ORF">DIZ79_07475</name>
</gene>
<dbReference type="EMBL" id="QFXD01000140">
    <property type="protein sequence ID" value="RDH91040.1"/>
    <property type="molecule type" value="Genomic_DNA"/>
</dbReference>
<dbReference type="PROSITE" id="PS51459">
    <property type="entry name" value="FIDO"/>
    <property type="match status" value="1"/>
</dbReference>
<dbReference type="Gene3D" id="1.10.3290.10">
    <property type="entry name" value="Fido-like domain"/>
    <property type="match status" value="1"/>
</dbReference>
<feature type="active site" evidence="1">
    <location>
        <position position="132"/>
    </location>
</feature>
<evidence type="ECO:0000313" key="4">
    <source>
        <dbReference type="Proteomes" id="UP000255508"/>
    </source>
</evidence>
<evidence type="ECO:0000256" key="1">
    <source>
        <dbReference type="PIRSR" id="PIRSR640198-1"/>
    </source>
</evidence>
<dbReference type="PANTHER" id="PTHR13504:SF39">
    <property type="entry name" value="CELL FILAMENTATION PROTEIN"/>
    <property type="match status" value="1"/>
</dbReference>
<comment type="caution">
    <text evidence="3">The sequence shown here is derived from an EMBL/GenBank/DDBJ whole genome shotgun (WGS) entry which is preliminary data.</text>
</comment>
<dbReference type="Pfam" id="PF02661">
    <property type="entry name" value="Fic"/>
    <property type="match status" value="1"/>
</dbReference>
<name>A0A370DXQ3_9GAMM</name>
<organism evidence="3 4">
    <name type="scientific">endosymbiont of Lamellibrachia luymesi</name>
    <dbReference type="NCBI Taxonomy" id="2200907"/>
    <lineage>
        <taxon>Bacteria</taxon>
        <taxon>Pseudomonadati</taxon>
        <taxon>Pseudomonadota</taxon>
        <taxon>Gammaproteobacteria</taxon>
        <taxon>sulfur-oxidizing symbionts</taxon>
    </lineage>
</organism>